<sequence length="662" mass="72466">MTQHTNRTSTRRFSLLHSPLGRWLVRGGSLDSHRTEHTTRPWYLVLWLTGVDYFSTLGYQPGIALLAAGALSPLATILLVIVTLCGALPIYSQVAKRSYAGQGSIAMLENLLSGWKSKIFVLVMLGFAATDFIITITLSAADATQHAMENPLLHHALDGMRMPITLGLLALLAAVFLRGFAEALGVAAAIAIPYIGLNVVVLVRACLEVAAHPEVLARWQDALWHGHNHWTGLMLAAALTFPKLALGLSGFETGVSVMPLVSGGQDEPAHPSSPGHDSRPHGRIRATRWLLTTAALLMSGLLIVSSLVTTLLIPAEAYRPGGDAAGRAIAYLAHTYLGHTFGSLYDVSTILILWFAGASAMAGLLNLIPRYLPRFGMAPRWAAFRRPLVLVLFCICVVVTWIFKANVEAQGGAYATGVLALMLSAAVAVALALRHDTTDPHVPSPSPWLSRYFWVVTAVFAFTFVDNVIVRPDGIYIAGAFILFVLITSGISRYQRATELRVADLHFADAASEALWEEIRGKKVNLVPLRLSTAAHRVDKTQEIDRYYHVSGPLAFIHVNLLDNRSEFRTPLSVRVFREEANYVVEVSGAIAIANTIAYVSELIDPISIFIGLTGQNLMAQSFKFLLWGEGETGLMVYKILLRYWEWTPRDDVRPLIFLMSE</sequence>
<feature type="transmembrane region" description="Helical" evidence="1">
    <location>
        <begin position="160"/>
        <end position="177"/>
    </location>
</feature>
<keyword evidence="1" id="KW-0812">Transmembrane</keyword>
<feature type="transmembrane region" description="Helical" evidence="1">
    <location>
        <begin position="184"/>
        <end position="210"/>
    </location>
</feature>
<evidence type="ECO:0000313" key="2">
    <source>
        <dbReference type="EMBL" id="MBM3225568.1"/>
    </source>
</evidence>
<feature type="transmembrane region" description="Helical" evidence="1">
    <location>
        <begin position="289"/>
        <end position="313"/>
    </location>
</feature>
<name>A0A938B5C6_UNCTE</name>
<dbReference type="AlphaFoldDB" id="A0A938B5C6"/>
<feature type="transmembrane region" description="Helical" evidence="1">
    <location>
        <begin position="388"/>
        <end position="407"/>
    </location>
</feature>
<feature type="transmembrane region" description="Helical" evidence="1">
    <location>
        <begin position="42"/>
        <end position="59"/>
    </location>
</feature>
<organism evidence="2 3">
    <name type="scientific">Tectimicrobiota bacterium</name>
    <dbReference type="NCBI Taxonomy" id="2528274"/>
    <lineage>
        <taxon>Bacteria</taxon>
        <taxon>Pseudomonadati</taxon>
        <taxon>Nitrospinota/Tectimicrobiota group</taxon>
        <taxon>Candidatus Tectimicrobiota</taxon>
    </lineage>
</organism>
<proteinExistence type="predicted"/>
<dbReference type="Proteomes" id="UP000712673">
    <property type="component" value="Unassembled WGS sequence"/>
</dbReference>
<feature type="transmembrane region" description="Helical" evidence="1">
    <location>
        <begin position="65"/>
        <end position="91"/>
    </location>
</feature>
<feature type="transmembrane region" description="Helical" evidence="1">
    <location>
        <begin position="119"/>
        <end position="140"/>
    </location>
</feature>
<accession>A0A938B5C6</accession>
<feature type="transmembrane region" description="Helical" evidence="1">
    <location>
        <begin position="413"/>
        <end position="432"/>
    </location>
</feature>
<keyword evidence="1" id="KW-0472">Membrane</keyword>
<feature type="transmembrane region" description="Helical" evidence="1">
    <location>
        <begin position="230"/>
        <end position="251"/>
    </location>
</feature>
<reference evidence="2" key="1">
    <citation type="submission" date="2019-03" db="EMBL/GenBank/DDBJ databases">
        <title>Lake Tanganyika Metagenome-Assembled Genomes (MAGs).</title>
        <authorList>
            <person name="Tran P."/>
        </authorList>
    </citation>
    <scope>NUCLEOTIDE SEQUENCE</scope>
    <source>
        <strain evidence="2">K_DeepCast_65m_m2_066</strain>
    </source>
</reference>
<dbReference type="Gene3D" id="1.20.1740.10">
    <property type="entry name" value="Amino acid/polyamine transporter I"/>
    <property type="match status" value="1"/>
</dbReference>
<evidence type="ECO:0008006" key="4">
    <source>
        <dbReference type="Google" id="ProtNLM"/>
    </source>
</evidence>
<dbReference type="EMBL" id="VGLS01000616">
    <property type="protein sequence ID" value="MBM3225568.1"/>
    <property type="molecule type" value="Genomic_DNA"/>
</dbReference>
<evidence type="ECO:0000313" key="3">
    <source>
        <dbReference type="Proteomes" id="UP000712673"/>
    </source>
</evidence>
<comment type="caution">
    <text evidence="2">The sequence shown here is derived from an EMBL/GenBank/DDBJ whole genome shotgun (WGS) entry which is preliminary data.</text>
</comment>
<protein>
    <recommendedName>
        <fullName evidence="4">Amino acid transporter</fullName>
    </recommendedName>
</protein>
<gene>
    <name evidence="2" type="ORF">FJZ47_17465</name>
</gene>
<keyword evidence="1" id="KW-1133">Transmembrane helix</keyword>
<feature type="transmembrane region" description="Helical" evidence="1">
    <location>
        <begin position="475"/>
        <end position="492"/>
    </location>
</feature>
<feature type="transmembrane region" description="Helical" evidence="1">
    <location>
        <begin position="347"/>
        <end position="368"/>
    </location>
</feature>
<evidence type="ECO:0000256" key="1">
    <source>
        <dbReference type="SAM" id="Phobius"/>
    </source>
</evidence>
<feature type="transmembrane region" description="Helical" evidence="1">
    <location>
        <begin position="452"/>
        <end position="469"/>
    </location>
</feature>